<dbReference type="Gene3D" id="1.10.10.1150">
    <property type="entry name" value="Coenzyme PQQ synthesis protein D (PqqD)"/>
    <property type="match status" value="1"/>
</dbReference>
<gene>
    <name evidence="1" type="ORF">TPELB_09880</name>
</gene>
<proteinExistence type="predicted"/>
<evidence type="ECO:0008006" key="3">
    <source>
        <dbReference type="Google" id="ProtNLM"/>
    </source>
</evidence>
<reference evidence="1 2" key="1">
    <citation type="submission" date="2024-04" db="EMBL/GenBank/DDBJ databases">
        <title>Isolation and characterization of novel acetogenic strains of the genera Terrisporobacter and Acetoanaerobium.</title>
        <authorList>
            <person name="Boeer T."/>
            <person name="Schueler M.A."/>
            <person name="Lueschen A."/>
            <person name="Eysell L."/>
            <person name="Droege J."/>
            <person name="Heinemann M."/>
            <person name="Engelhardt L."/>
            <person name="Basen M."/>
            <person name="Daniel R."/>
        </authorList>
    </citation>
    <scope>NUCLEOTIDE SEQUENCE [LARGE SCALE GENOMIC DNA]</scope>
    <source>
        <strain evidence="1 2">ELB</strain>
    </source>
</reference>
<name>A0ABZ3FCF6_9FIRM</name>
<accession>A0ABZ3FCF6</accession>
<dbReference type="Proteomes" id="UP001477947">
    <property type="component" value="Chromosome"/>
</dbReference>
<sequence>MKIKKEFITRNIVGETILVPVGKTATEFNGLITMNDVGVFIWENLESVQNEDELLNKILSEYEVDEKTAKADMEEFLEVLKKADII</sequence>
<dbReference type="Pfam" id="PF05402">
    <property type="entry name" value="PqqD"/>
    <property type="match status" value="1"/>
</dbReference>
<evidence type="ECO:0000313" key="1">
    <source>
        <dbReference type="EMBL" id="XAM40678.1"/>
    </source>
</evidence>
<keyword evidence="2" id="KW-1185">Reference proteome</keyword>
<dbReference type="EMBL" id="CP154622">
    <property type="protein sequence ID" value="XAM40678.1"/>
    <property type="molecule type" value="Genomic_DNA"/>
</dbReference>
<evidence type="ECO:0000313" key="2">
    <source>
        <dbReference type="Proteomes" id="UP001477947"/>
    </source>
</evidence>
<dbReference type="InterPro" id="IPR041881">
    <property type="entry name" value="PqqD_sf"/>
</dbReference>
<dbReference type="RefSeq" id="WP_343338786.1">
    <property type="nucleotide sequence ID" value="NZ_CP154622.1"/>
</dbReference>
<protein>
    <recommendedName>
        <fullName evidence="3">Coenzyme PQQ synthesis protein D (PqqD)</fullName>
    </recommendedName>
</protein>
<organism evidence="1 2">
    <name type="scientific">Terrisporobacter petrolearius</name>
    <dbReference type="NCBI Taxonomy" id="1460447"/>
    <lineage>
        <taxon>Bacteria</taxon>
        <taxon>Bacillati</taxon>
        <taxon>Bacillota</taxon>
        <taxon>Clostridia</taxon>
        <taxon>Peptostreptococcales</taxon>
        <taxon>Peptostreptococcaceae</taxon>
        <taxon>Terrisporobacter</taxon>
    </lineage>
</organism>
<dbReference type="InterPro" id="IPR008792">
    <property type="entry name" value="PQQD"/>
</dbReference>